<comment type="caution">
    <text evidence="1">The sequence shown here is derived from an EMBL/GenBank/DDBJ whole genome shotgun (WGS) entry which is preliminary data.</text>
</comment>
<dbReference type="EMBL" id="VZBZ01000013">
    <property type="protein sequence ID" value="MQN76683.1"/>
    <property type="molecule type" value="Genomic_DNA"/>
</dbReference>
<reference evidence="2" key="1">
    <citation type="submission" date="2019-09" db="EMBL/GenBank/DDBJ databases">
        <title>Distinct polysaccharide growth profiles of human intestinal Prevotella copri isolates.</title>
        <authorList>
            <person name="Fehlner-Peach H."/>
            <person name="Magnabosco C."/>
            <person name="Raghavan V."/>
            <person name="Scher J.U."/>
            <person name="Tett A."/>
            <person name="Cox L.M."/>
            <person name="Gottsegen C."/>
            <person name="Watters A."/>
            <person name="Wiltshire- Gordon J.D."/>
            <person name="Segata N."/>
            <person name="Bonneau R."/>
            <person name="Littman D.R."/>
        </authorList>
    </citation>
    <scope>NUCLEOTIDE SEQUENCE [LARGE SCALE GENOMIC DNA]</scope>
    <source>
        <strain evidence="2">BU41712</strain>
    </source>
</reference>
<dbReference type="RefSeq" id="WP_153091723.1">
    <property type="nucleotide sequence ID" value="NZ_JBALKJ010000003.1"/>
</dbReference>
<name>A0AA90UQI0_9BACT</name>
<organism evidence="1 2">
    <name type="scientific">Segatella copri</name>
    <dbReference type="NCBI Taxonomy" id="165179"/>
    <lineage>
        <taxon>Bacteria</taxon>
        <taxon>Pseudomonadati</taxon>
        <taxon>Bacteroidota</taxon>
        <taxon>Bacteroidia</taxon>
        <taxon>Bacteroidales</taxon>
        <taxon>Prevotellaceae</taxon>
        <taxon>Segatella</taxon>
    </lineage>
</organism>
<protein>
    <submittedName>
        <fullName evidence="1">Uncharacterized protein</fullName>
    </submittedName>
</protein>
<evidence type="ECO:0000313" key="1">
    <source>
        <dbReference type="EMBL" id="MQN76683.1"/>
    </source>
</evidence>
<sequence length="155" mass="17888">MNKLEYIPGDIVKIEYGKATGKIGFVTITFLRRKGCYSLVVFIGKGFQGSSKDDWIQTYNDEVSPIPLTTEILEKNGWVKEVMSRGVKNSHWVYTKPDIEEYGYFPIYIEKGIGDEFDVYPFTDNHDCKQIAYIKYVHQLQHILFGLGLNSEMEV</sequence>
<accession>A0AA90UQI0</accession>
<gene>
    <name evidence="1" type="ORF">F7D71_02130</name>
</gene>
<evidence type="ECO:0000313" key="2">
    <source>
        <dbReference type="Proteomes" id="UP000423156"/>
    </source>
</evidence>
<proteinExistence type="predicted"/>
<dbReference type="AlphaFoldDB" id="A0AA90UQI0"/>
<dbReference type="Proteomes" id="UP000423156">
    <property type="component" value="Unassembled WGS sequence"/>
</dbReference>